<proteinExistence type="predicted"/>
<dbReference type="RefSeq" id="WP_261501472.1">
    <property type="nucleotide sequence ID" value="NZ_JAODYH010000007.1"/>
</dbReference>
<sequence length="87" mass="10049">MHSITTSAEAAAPVSPRSFTFEMPLFRPGVEVTENGRTETVSHVILRRREMMVYLVGREEPVRPDRLRLQPSQFTTARRPEGLSWFF</sequence>
<evidence type="ECO:0000313" key="2">
    <source>
        <dbReference type="Proteomes" id="UP001525968"/>
    </source>
</evidence>
<keyword evidence="2" id="KW-1185">Reference proteome</keyword>
<gene>
    <name evidence="1" type="ORF">N0K08_16445</name>
</gene>
<protein>
    <submittedName>
        <fullName evidence="1">Uncharacterized protein</fullName>
    </submittedName>
</protein>
<reference evidence="1 2" key="1">
    <citation type="submission" date="2022-09" db="EMBL/GenBank/DDBJ databases">
        <title>Draft genome of isolate Be4.</title>
        <authorList>
            <person name="Sanchez-Castro I."/>
            <person name="Martinez-Rodriguez P."/>
            <person name="Descostes M."/>
            <person name="Merroun M."/>
        </authorList>
    </citation>
    <scope>NUCLEOTIDE SEQUENCE [LARGE SCALE GENOMIC DNA]</scope>
    <source>
        <strain evidence="1 2">Be4</strain>
    </source>
</reference>
<comment type="caution">
    <text evidence="1">The sequence shown here is derived from an EMBL/GenBank/DDBJ whole genome shotgun (WGS) entry which is preliminary data.</text>
</comment>
<accession>A0ABT2PPR5</accession>
<dbReference type="EMBL" id="JAODYH010000007">
    <property type="protein sequence ID" value="MCT9812238.1"/>
    <property type="molecule type" value="Genomic_DNA"/>
</dbReference>
<evidence type="ECO:0000313" key="1">
    <source>
        <dbReference type="EMBL" id="MCT9812238.1"/>
    </source>
</evidence>
<dbReference type="Proteomes" id="UP001525968">
    <property type="component" value="Unassembled WGS sequence"/>
</dbReference>
<organism evidence="1 2">
    <name type="scientific">Acidovorax bellezanensis</name>
    <dbReference type="NCBI Taxonomy" id="2976702"/>
    <lineage>
        <taxon>Bacteria</taxon>
        <taxon>Pseudomonadati</taxon>
        <taxon>Pseudomonadota</taxon>
        <taxon>Betaproteobacteria</taxon>
        <taxon>Burkholderiales</taxon>
        <taxon>Comamonadaceae</taxon>
        <taxon>Acidovorax</taxon>
    </lineage>
</organism>
<name>A0ABT2PPR5_9BURK</name>